<dbReference type="PANTHER" id="PTHR43802:SF1">
    <property type="entry name" value="IP11341P-RELATED"/>
    <property type="match status" value="1"/>
</dbReference>
<dbReference type="Proteomes" id="UP000470876">
    <property type="component" value="Unassembled WGS sequence"/>
</dbReference>
<dbReference type="Pfam" id="PF00378">
    <property type="entry name" value="ECH_1"/>
    <property type="match status" value="1"/>
</dbReference>
<sequence>MNRRDKVVSGVSRGPRALKQARTQARAVRQLADAVAGNPRILWDIAAGVLGRSDAPTADVAGSTAHTAPAGLAEFDKRAHAAQHLAFPADTAAAFLTDPGRFADWLSMHAAFRGEAPNGAYAGMEFVQQVKFMGIPADIAWTIVSAEDTAIELRGRGPMGLTLGFWLTVYPEGEGSLACFDAGLSGQPVEGPLGASLVRTLTESLRGSLARVSAQLAAAGPLTVRTVARKPVLHKASGRTLAPNTPVLVGAGQFVSHTPDTVADPAALAARALRRAAADAGADEKLLASTNAVFAVASASWQYRDLGALIATTVGAETVDTVQSSMYGGDGGQLLINEAAQAISDGIYEMVLVTGAEAGATLAAAQRSGADVAWPEQGPEVEPTRTAGIDREANNAAETAVGLGAPIYMYSLMESANRHRLGREPKEHLRAVGELWSRMSTIGTHNENAWLPQEFTPIELTTPTPGNRMVSAPYTKLLCANLQVDMAAGLILCSAAAAEAAGIPQDKWVFVHAGASAHDEWFVSERAELAASPAIRTIGAAALEHAGIGIDQVGPVDLYSCFPVAVQIAARELGLPVDDPNRPLSVTGGLTFGGGPGNNYGTHAVATMVARLRANPDTFGLSTSLGWYVTKHAIGIYSATPPHRAYTHLRPIVDNPPARPVRQSYTGPAVVEAYTLPYDRDGRPEAAILSLIAPDGARVLVRTKAPEMLSMLEDADALGLPVTVHGHEVTVEGKRPVAVPAPPPPPVLVERRGPVMIITMNRPEVRNAVNHAMAVGLERACDAFEADPRLRVAILTGAHGYFSSGMDLTAMATGEAPLTEVRGALGLTGKPPRKPLIAAVEGPALAGGCELALAADLIVAASDSQFGIPEPKRGLIAAAGGVMRLRERLPRNIAMELALTGDPMQASRLAELGLINKLADPGHALEAALDLAERIAVNAPLSLVGSKRIVEEAADWSTGDAFDKQYDIASTALFSDDAAEGVRAFTEKRDPMWKGR</sequence>
<dbReference type="GO" id="GO:0006631">
    <property type="term" value="P:fatty acid metabolic process"/>
    <property type="evidence" value="ECO:0007669"/>
    <property type="project" value="UniProtKB-KW"/>
</dbReference>
<keyword evidence="11" id="KW-1185">Reference proteome</keyword>
<evidence type="ECO:0000256" key="1">
    <source>
        <dbReference type="ARBA" id="ARBA00002994"/>
    </source>
</evidence>
<dbReference type="Proteomes" id="UP000468928">
    <property type="component" value="Unassembled WGS sequence"/>
</dbReference>
<keyword evidence="3" id="KW-0276">Fatty acid metabolism</keyword>
<dbReference type="InterPro" id="IPR029045">
    <property type="entry name" value="ClpP/crotonase-like_dom_sf"/>
</dbReference>
<dbReference type="InterPro" id="IPR040771">
    <property type="entry name" value="TLP1_add_C"/>
</dbReference>
<gene>
    <name evidence="8" type="ORF">GV789_15210</name>
    <name evidence="9" type="ORF">GV794_17935</name>
</gene>
<dbReference type="Gene3D" id="3.90.226.10">
    <property type="entry name" value="2-enoyl-CoA Hydratase, Chain A, domain 1"/>
    <property type="match status" value="1"/>
</dbReference>
<evidence type="ECO:0000256" key="6">
    <source>
        <dbReference type="RuleBase" id="RU003707"/>
    </source>
</evidence>
<evidence type="ECO:0000313" key="8">
    <source>
        <dbReference type="EMBL" id="NEW45785.1"/>
    </source>
</evidence>
<dbReference type="Gene3D" id="3.40.47.10">
    <property type="match status" value="1"/>
</dbReference>
<dbReference type="InterPro" id="IPR014748">
    <property type="entry name" value="Enoyl-CoA_hydra_C"/>
</dbReference>
<dbReference type="PROSITE" id="PS00166">
    <property type="entry name" value="ENOYL_COA_HYDRATASE"/>
    <property type="match status" value="1"/>
</dbReference>
<dbReference type="AlphaFoldDB" id="A0A6P1D590"/>
<dbReference type="InterPro" id="IPR001753">
    <property type="entry name" value="Enoyl-CoA_hydra/iso"/>
</dbReference>
<dbReference type="SUPFAM" id="SSF52096">
    <property type="entry name" value="ClpP/crotonase"/>
    <property type="match status" value="1"/>
</dbReference>
<keyword evidence="3" id="KW-0443">Lipid metabolism</keyword>
<dbReference type="InterPro" id="IPR019587">
    <property type="entry name" value="Polyketide_cyclase/dehydratase"/>
</dbReference>
<dbReference type="PANTHER" id="PTHR43802">
    <property type="entry name" value="ENOYL-COA HYDRATASE"/>
    <property type="match status" value="1"/>
</dbReference>
<feature type="domain" description="Thiolase-like protein type 1 additional C-terminal" evidence="7">
    <location>
        <begin position="650"/>
        <end position="726"/>
    </location>
</feature>
<comment type="caution">
    <text evidence="8">The sequence shown here is derived from an EMBL/GenBank/DDBJ whole genome shotgun (WGS) entry which is preliminary data.</text>
</comment>
<dbReference type="Gene3D" id="2.40.50.840">
    <property type="match status" value="1"/>
</dbReference>
<dbReference type="CDD" id="cd07812">
    <property type="entry name" value="SRPBCC"/>
    <property type="match status" value="1"/>
</dbReference>
<organism evidence="8 10">
    <name type="scientific">Nocardia cyriacigeorgica</name>
    <dbReference type="NCBI Taxonomy" id="135487"/>
    <lineage>
        <taxon>Bacteria</taxon>
        <taxon>Bacillati</taxon>
        <taxon>Actinomycetota</taxon>
        <taxon>Actinomycetes</taxon>
        <taxon>Mycobacteriales</taxon>
        <taxon>Nocardiaceae</taxon>
        <taxon>Nocardia</taxon>
    </lineage>
</organism>
<name>A0A6P1D590_9NOCA</name>
<comment type="similarity">
    <text evidence="2 6">Belongs to the enoyl-CoA hydratase/isomerase family.</text>
</comment>
<comment type="catalytic activity">
    <reaction evidence="4">
        <text>a (3S)-3-hydroxyacyl-CoA = a (2E)-enoyl-CoA + H2O</text>
        <dbReference type="Rhea" id="RHEA:16105"/>
        <dbReference type="ChEBI" id="CHEBI:15377"/>
        <dbReference type="ChEBI" id="CHEBI:57318"/>
        <dbReference type="ChEBI" id="CHEBI:58856"/>
        <dbReference type="EC" id="4.2.1.17"/>
    </reaction>
</comment>
<dbReference type="CDD" id="cd06558">
    <property type="entry name" value="crotonase-like"/>
    <property type="match status" value="1"/>
</dbReference>
<evidence type="ECO:0000313" key="9">
    <source>
        <dbReference type="EMBL" id="NEW57522.1"/>
    </source>
</evidence>
<dbReference type="GO" id="GO:0016746">
    <property type="term" value="F:acyltransferase activity"/>
    <property type="evidence" value="ECO:0007669"/>
    <property type="project" value="InterPro"/>
</dbReference>
<dbReference type="Gene3D" id="1.10.12.10">
    <property type="entry name" value="Lyase 2-enoyl-coa Hydratase, Chain A, domain 2"/>
    <property type="match status" value="1"/>
</dbReference>
<evidence type="ECO:0000256" key="3">
    <source>
        <dbReference type="ARBA" id="ARBA00022832"/>
    </source>
</evidence>
<accession>A0A6P1D590</accession>
<comment type="function">
    <text evidence="1">Could possibly oxidize fatty acids using specific components.</text>
</comment>
<evidence type="ECO:0000256" key="2">
    <source>
        <dbReference type="ARBA" id="ARBA00005254"/>
    </source>
</evidence>
<evidence type="ECO:0000313" key="11">
    <source>
        <dbReference type="Proteomes" id="UP000470876"/>
    </source>
</evidence>
<evidence type="ECO:0000256" key="5">
    <source>
        <dbReference type="ARBA" id="ARBA00023717"/>
    </source>
</evidence>
<protein>
    <submittedName>
        <fullName evidence="8">Crotonase/enoyl-CoA hydratase family protein</fullName>
    </submittedName>
</protein>
<evidence type="ECO:0000313" key="10">
    <source>
        <dbReference type="Proteomes" id="UP000468928"/>
    </source>
</evidence>
<reference evidence="10 11" key="1">
    <citation type="submission" date="2020-01" db="EMBL/GenBank/DDBJ databases">
        <title>Genetics and antimicrobial susceptibilities of Nocardia species isolated from the soil; a comparison with species isolated from humans.</title>
        <authorList>
            <person name="Carrasco G."/>
            <person name="Monzon S."/>
            <person name="Sansegundo M."/>
            <person name="Garcia E."/>
            <person name="Garrido N."/>
            <person name="Medina M.J."/>
            <person name="Villalon P."/>
            <person name="Ramirez-Arocha A.C."/>
            <person name="Jimenez P."/>
            <person name="Cuesta I."/>
            <person name="Valdezate S."/>
        </authorList>
    </citation>
    <scope>NUCLEOTIDE SEQUENCE [LARGE SCALE GENOMIC DNA]</scope>
    <source>
        <strain evidence="8 10">CNM20110639</strain>
        <strain evidence="9 11">CNM20110649</strain>
    </source>
</reference>
<dbReference type="GO" id="GO:0004300">
    <property type="term" value="F:enoyl-CoA hydratase activity"/>
    <property type="evidence" value="ECO:0007669"/>
    <property type="project" value="UniProtKB-EC"/>
</dbReference>
<dbReference type="SUPFAM" id="SSF55961">
    <property type="entry name" value="Bet v1-like"/>
    <property type="match status" value="1"/>
</dbReference>
<proteinExistence type="inferred from homology"/>
<dbReference type="Pfam" id="PF10604">
    <property type="entry name" value="Polyketide_cyc2"/>
    <property type="match status" value="1"/>
</dbReference>
<dbReference type="EMBL" id="JAAGUX010000032">
    <property type="protein sequence ID" value="NEW57522.1"/>
    <property type="molecule type" value="Genomic_DNA"/>
</dbReference>
<dbReference type="Pfam" id="PF18313">
    <property type="entry name" value="TLP1_add_C"/>
    <property type="match status" value="1"/>
</dbReference>
<dbReference type="InterPro" id="IPR018376">
    <property type="entry name" value="Enoyl-CoA_hyd/isom_CS"/>
</dbReference>
<dbReference type="EMBL" id="JAAGUZ010000037">
    <property type="protein sequence ID" value="NEW45785.1"/>
    <property type="molecule type" value="Genomic_DNA"/>
</dbReference>
<comment type="catalytic activity">
    <reaction evidence="5">
        <text>a 4-saturated-(3S)-3-hydroxyacyl-CoA = a (3E)-enoyl-CoA + H2O</text>
        <dbReference type="Rhea" id="RHEA:20724"/>
        <dbReference type="ChEBI" id="CHEBI:15377"/>
        <dbReference type="ChEBI" id="CHEBI:58521"/>
        <dbReference type="ChEBI" id="CHEBI:137480"/>
        <dbReference type="EC" id="4.2.1.17"/>
    </reaction>
</comment>
<evidence type="ECO:0000256" key="4">
    <source>
        <dbReference type="ARBA" id="ARBA00023709"/>
    </source>
</evidence>
<dbReference type="SUPFAM" id="SSF53901">
    <property type="entry name" value="Thiolase-like"/>
    <property type="match status" value="2"/>
</dbReference>
<evidence type="ECO:0000259" key="7">
    <source>
        <dbReference type="Pfam" id="PF18313"/>
    </source>
</evidence>
<dbReference type="NCBIfam" id="NF006100">
    <property type="entry name" value="PRK08252.1"/>
    <property type="match status" value="1"/>
</dbReference>
<dbReference type="InterPro" id="IPR016039">
    <property type="entry name" value="Thiolase-like"/>
</dbReference>